<evidence type="ECO:0000313" key="4">
    <source>
        <dbReference type="Proteomes" id="UP001600064"/>
    </source>
</evidence>
<feature type="transmembrane region" description="Helical" evidence="2">
    <location>
        <begin position="426"/>
        <end position="448"/>
    </location>
</feature>
<accession>A0ABR4D3N3</accession>
<proteinExistence type="predicted"/>
<dbReference type="EMBL" id="JAZGUE010000007">
    <property type="protein sequence ID" value="KAL2264935.1"/>
    <property type="molecule type" value="Genomic_DNA"/>
</dbReference>
<feature type="compositionally biased region" description="Basic and acidic residues" evidence="1">
    <location>
        <begin position="18"/>
        <end position="29"/>
    </location>
</feature>
<name>A0ABR4D3N3_9PEZI</name>
<evidence type="ECO:0000256" key="2">
    <source>
        <dbReference type="SAM" id="Phobius"/>
    </source>
</evidence>
<evidence type="ECO:0000313" key="3">
    <source>
        <dbReference type="EMBL" id="KAL2264935.1"/>
    </source>
</evidence>
<keyword evidence="4" id="KW-1185">Reference proteome</keyword>
<organism evidence="3 4">
    <name type="scientific">Remersonia thermophila</name>
    <dbReference type="NCBI Taxonomy" id="72144"/>
    <lineage>
        <taxon>Eukaryota</taxon>
        <taxon>Fungi</taxon>
        <taxon>Dikarya</taxon>
        <taxon>Ascomycota</taxon>
        <taxon>Pezizomycotina</taxon>
        <taxon>Sordariomycetes</taxon>
        <taxon>Sordariomycetidae</taxon>
        <taxon>Sordariales</taxon>
        <taxon>Sordariales incertae sedis</taxon>
        <taxon>Remersonia</taxon>
    </lineage>
</organism>
<dbReference type="RefSeq" id="XP_070863662.1">
    <property type="nucleotide sequence ID" value="XM_071014268.1"/>
</dbReference>
<feature type="compositionally biased region" description="Polar residues" evidence="1">
    <location>
        <begin position="30"/>
        <end position="43"/>
    </location>
</feature>
<comment type="caution">
    <text evidence="3">The sequence shown here is derived from an EMBL/GenBank/DDBJ whole genome shotgun (WGS) entry which is preliminary data.</text>
</comment>
<keyword evidence="2" id="KW-0812">Transmembrane</keyword>
<keyword evidence="2" id="KW-0472">Membrane</keyword>
<feature type="transmembrane region" description="Helical" evidence="2">
    <location>
        <begin position="460"/>
        <end position="479"/>
    </location>
</feature>
<reference evidence="3 4" key="1">
    <citation type="journal article" date="2024" name="Commun. Biol.">
        <title>Comparative genomic analysis of thermophilic fungi reveals convergent evolutionary adaptations and gene losses.</title>
        <authorList>
            <person name="Steindorff A.S."/>
            <person name="Aguilar-Pontes M.V."/>
            <person name="Robinson A.J."/>
            <person name="Andreopoulos B."/>
            <person name="LaButti K."/>
            <person name="Kuo A."/>
            <person name="Mondo S."/>
            <person name="Riley R."/>
            <person name="Otillar R."/>
            <person name="Haridas S."/>
            <person name="Lipzen A."/>
            <person name="Grimwood J."/>
            <person name="Schmutz J."/>
            <person name="Clum A."/>
            <person name="Reid I.D."/>
            <person name="Moisan M.C."/>
            <person name="Butler G."/>
            <person name="Nguyen T.T.M."/>
            <person name="Dewar K."/>
            <person name="Conant G."/>
            <person name="Drula E."/>
            <person name="Henrissat B."/>
            <person name="Hansel C."/>
            <person name="Singer S."/>
            <person name="Hutchinson M.I."/>
            <person name="de Vries R.P."/>
            <person name="Natvig D.O."/>
            <person name="Powell A.J."/>
            <person name="Tsang A."/>
            <person name="Grigoriev I.V."/>
        </authorList>
    </citation>
    <scope>NUCLEOTIDE SEQUENCE [LARGE SCALE GENOMIC DNA]</scope>
    <source>
        <strain evidence="3 4">ATCC 22073</strain>
    </source>
</reference>
<sequence>MAASVGVETGQKQPSENVPDRSDGGDNTERTASSRVRNSSAPSAQIDLSFITPNPHAPFFQRPDLDKPDYAPFAITGTVPAEGESRNDHLARDQIARAEAVLGRPLKDNEKNIILAHYRNRISHRHHRLYSRQQQGQPPRPLAPNPRGRTSATAADIDLSFISPNPGAPLFLRPDMDDPSYAPFAATGTVPAEGETVNDLRVRDQIARSEAQLGRPLKDGERATIVAYFRRLDEKRPTPDEVARNIPESVNNPAGNLPQQQQQQQQQKQQHGKAKEKERGRIPALKKMTDLVLHPSSPGDHGRARAGERVATALTASTGNMERGSGPGHSSQRQRQQGQQEQQGHQRHQGRQGQSGGRERRASPTAAGFDRLLPGGQTLAEMAAELLHRVGALEDEVGALKLKGGYAAPPPPPLPPLPDLFRGGGWASWLAVLAMLLTFAWSLTEAMLRSWMMGRGYEGWVNGGFNGLGTVLVFGGWAAVWSYTVSVVVLGYFGISGVVSVTVAWGRRASTARS</sequence>
<keyword evidence="2" id="KW-1133">Transmembrane helix</keyword>
<protein>
    <submittedName>
        <fullName evidence="3">Uncharacterized protein</fullName>
    </submittedName>
</protein>
<dbReference type="GeneID" id="98128912"/>
<feature type="transmembrane region" description="Helical" evidence="2">
    <location>
        <begin position="485"/>
        <end position="506"/>
    </location>
</feature>
<feature type="compositionally biased region" description="Polar residues" evidence="1">
    <location>
        <begin position="248"/>
        <end position="258"/>
    </location>
</feature>
<dbReference type="Proteomes" id="UP001600064">
    <property type="component" value="Unassembled WGS sequence"/>
</dbReference>
<feature type="region of interest" description="Disordered" evidence="1">
    <location>
        <begin position="236"/>
        <end position="372"/>
    </location>
</feature>
<feature type="region of interest" description="Disordered" evidence="1">
    <location>
        <begin position="127"/>
        <end position="151"/>
    </location>
</feature>
<feature type="compositionally biased region" description="Low complexity" evidence="1">
    <location>
        <begin position="328"/>
        <end position="343"/>
    </location>
</feature>
<gene>
    <name evidence="3" type="ORF">VTJ83DRAFT_7445</name>
</gene>
<evidence type="ECO:0000256" key="1">
    <source>
        <dbReference type="SAM" id="MobiDB-lite"/>
    </source>
</evidence>
<feature type="compositionally biased region" description="Low complexity" evidence="1">
    <location>
        <begin position="259"/>
        <end position="269"/>
    </location>
</feature>
<feature type="region of interest" description="Disordered" evidence="1">
    <location>
        <begin position="1"/>
        <end position="65"/>
    </location>
</feature>